<organism evidence="1 2">
    <name type="scientific">Antarcticirhabdus aurantiaca</name>
    <dbReference type="NCBI Taxonomy" id="2606717"/>
    <lineage>
        <taxon>Bacteria</taxon>
        <taxon>Pseudomonadati</taxon>
        <taxon>Pseudomonadota</taxon>
        <taxon>Alphaproteobacteria</taxon>
        <taxon>Hyphomicrobiales</taxon>
        <taxon>Aurantimonadaceae</taxon>
        <taxon>Antarcticirhabdus</taxon>
    </lineage>
</organism>
<reference evidence="1" key="1">
    <citation type="submission" date="2022-11" db="EMBL/GenBank/DDBJ databases">
        <title>beta-Carotene-producing bacterium, Jeongeuplla avenae sp. nov., alleviates the salt stress of Arabidopsis seedlings.</title>
        <authorList>
            <person name="Jiang L."/>
            <person name="Lee J."/>
        </authorList>
    </citation>
    <scope>NUCLEOTIDE SEQUENCE</scope>
    <source>
        <strain evidence="1">DY_R2A_6</strain>
    </source>
</reference>
<keyword evidence="2" id="KW-1185">Reference proteome</keyword>
<evidence type="ECO:0000313" key="2">
    <source>
        <dbReference type="Proteomes" id="UP001163223"/>
    </source>
</evidence>
<protein>
    <submittedName>
        <fullName evidence="1">Ig domain-containing protein</fullName>
    </submittedName>
</protein>
<name>A0ACD4NKY7_9HYPH</name>
<dbReference type="EMBL" id="CP113520">
    <property type="protein sequence ID" value="WAJ27525.1"/>
    <property type="molecule type" value="Genomic_DNA"/>
</dbReference>
<sequence>MALSPSRLYANRRSLAAAIGAGIISPGVLSISGSPSAAVIGSAYSFVPTIRGGTAPYSVAVTGLAQGLSANSASGAISASSVSGSPGSLSLTFTVTDAKGATASMTRSLVIAAAVAPLAISGVPASATVGGAYSFTPSVTGGQGARSFSLSGSLPAGLSFSSSTGAITGTPTTAGTTSGLAITVTDDSGSATLPGLAITVAAAAQTLQALTLSVTSATVGSPFTAEIIGKTAGSTVDLTGPGAAGLSRSGTTVSGTPTTAGAVNLVETLAGATNSPRTSSGVLTVAAAVNDLLAPLAVHIDADIDTIGERDDISAQALWMATQEHFNIVGLTASAPDSTTAEYLNCITAYEKDYPSLIAATPYPDRFKTPAQFRAMVVQGSKVDAPAAGYWTSGDSGYAAAHAAAQLLIANAQTYGDPNSTNPRKKLWVAIQGGYTTLAQAAYEAVELGALPDFFKRIRIIGQPNYNSFYTKNAYNYLMARIWPAAGTPGIFGDAWHIGGYFQWHAFNRDNGGSDTVVWNNMTTRGAMGQHLADTLTRPMGGFSTPHFRAGDGGAWFWLLSAKVSDNFDPTNVQNWCGRYYTYVGVDPFPSQTFGYGNTVQTEVQNPEQPTWSPTWWGPSTAIDTQEKGEQYVNLAKWYELVVPVIARYNEPTASILDIDLAGTRPTVFALEAPASATVGSPANFPLTVFGPAPSVDVTVTFSDGGTTVVPAGTTGTINVPRTPTSTAVLSLAITAVSAGRFVAGEVKSINPAPPANAAYSDYLVADWRMVGSGADQTVIDSSTHGINGYLGTTTGADTADALWTATGLQIGGGDRVTIPYNQLMETGSEIFFVGAFMVTSGNTAIRTIASRDQGVTGKRSWIFRKATSGRLDLSLIGGGTVSMDAGSELDLATWYIGGFMVKNGTATLILDGKSDKTLTITGGVIPASTADLLFGLRLNSSSAAADPTNEELGVFRMYSKAPSTEERAAVISEIKTIMAGRGVTI</sequence>
<proteinExistence type="predicted"/>
<evidence type="ECO:0000313" key="1">
    <source>
        <dbReference type="EMBL" id="WAJ27525.1"/>
    </source>
</evidence>
<dbReference type="Proteomes" id="UP001163223">
    <property type="component" value="Chromosome"/>
</dbReference>
<gene>
    <name evidence="1" type="ORF">OXU80_22190</name>
</gene>
<accession>A0ACD4NKY7</accession>